<feature type="domain" description="Sulfatase N-terminal" evidence="3">
    <location>
        <begin position="5"/>
        <end position="107"/>
    </location>
</feature>
<evidence type="ECO:0000256" key="1">
    <source>
        <dbReference type="ARBA" id="ARBA00022723"/>
    </source>
</evidence>
<dbReference type="PANTHER" id="PTHR45953">
    <property type="entry name" value="IDURONATE 2-SULFATASE"/>
    <property type="match status" value="1"/>
</dbReference>
<accession>A0ABU9Q7H1</accession>
<dbReference type="PANTHER" id="PTHR45953:SF1">
    <property type="entry name" value="IDURONATE 2-SULFATASE"/>
    <property type="match status" value="1"/>
</dbReference>
<organism evidence="4 5">
    <name type="scientific">Paraburkholderia sabiae</name>
    <dbReference type="NCBI Taxonomy" id="273251"/>
    <lineage>
        <taxon>Bacteria</taxon>
        <taxon>Pseudomonadati</taxon>
        <taxon>Pseudomonadota</taxon>
        <taxon>Betaproteobacteria</taxon>
        <taxon>Burkholderiales</taxon>
        <taxon>Burkholderiaceae</taxon>
        <taxon>Paraburkholderia</taxon>
    </lineage>
</organism>
<keyword evidence="2" id="KW-0378">Hydrolase</keyword>
<reference evidence="4 5" key="1">
    <citation type="submission" date="2024-01" db="EMBL/GenBank/DDBJ databases">
        <title>The diversity of rhizobia nodulating Mimosa spp. in eleven states of Brazil covering several biomes is determined by host plant, location, and edaphic factors.</title>
        <authorList>
            <person name="Rouws L."/>
            <person name="Barauna A."/>
            <person name="Beukes C."/>
            <person name="De Faria S.M."/>
            <person name="Gross E."/>
            <person name="Dos Reis Junior F.B."/>
            <person name="Simon M."/>
            <person name="Maluk M."/>
            <person name="Odee D.W."/>
            <person name="Kenicer G."/>
            <person name="Young J.P.W."/>
            <person name="Reis V.M."/>
            <person name="Zilli J."/>
            <person name="James E.K."/>
        </authorList>
    </citation>
    <scope>NUCLEOTIDE SEQUENCE [LARGE SCALE GENOMIC DNA]</scope>
    <source>
        <strain evidence="4 5">JPY77</strain>
    </source>
</reference>
<dbReference type="Pfam" id="PF00884">
    <property type="entry name" value="Sulfatase"/>
    <property type="match status" value="2"/>
</dbReference>
<dbReference type="InterPro" id="IPR017850">
    <property type="entry name" value="Alkaline_phosphatase_core_sf"/>
</dbReference>
<name>A0ABU9Q7H1_9BURK</name>
<gene>
    <name evidence="4" type="ORF">V4C55_06630</name>
</gene>
<proteinExistence type="predicted"/>
<keyword evidence="1" id="KW-0479">Metal-binding</keyword>
<dbReference type="Proteomes" id="UP001494588">
    <property type="component" value="Unassembled WGS sequence"/>
</dbReference>
<dbReference type="InterPro" id="IPR000917">
    <property type="entry name" value="Sulfatase_N"/>
</dbReference>
<dbReference type="SUPFAM" id="SSF53649">
    <property type="entry name" value="Alkaline phosphatase-like"/>
    <property type="match status" value="1"/>
</dbReference>
<dbReference type="RefSeq" id="WP_201647715.1">
    <property type="nucleotide sequence ID" value="NZ_CAJHCS010000001.1"/>
</dbReference>
<evidence type="ECO:0000313" key="4">
    <source>
        <dbReference type="EMBL" id="MEM5285374.1"/>
    </source>
</evidence>
<evidence type="ECO:0000259" key="3">
    <source>
        <dbReference type="Pfam" id="PF00884"/>
    </source>
</evidence>
<sequence length="523" mass="59821">MTAIRNILFIMCDQLRRDHLGCYGHPYLRTRNIDALAARGVRFDNAYVSSGVCGPSRMSYYTGRTMTSHGANWNRVPLSIGEITLGEYLRRHGRSLALAGKTHVQVDASGMERLDIERNSAVGLRLSAGSFVELDRYDGHHEPGSESGYPAWLRAQGYESERPWSDYVISVEDDAGNVRSGWQMRNVGWPSRVAEPHSETAYMTDQAIRYIEQQGDEPWALHLSYVKPHWPYVAPRPYHDMYSLDQCLPPVRRTAELDNAHPVTAAYRQHEESINFSRDEVSNTVRPVYQGLIQQIDDHLGRVWEALDKLGRWQDTLIVFTADHGDFLGDHWLGEKEQFYDTVQRVPMIVYDPSPDAHATRGTADARFTSCIDVVPTVLEALGLPAYKERIEGRSLLPLTRNAPLREGGWRDYVVSELDYSFRGARLTLGREPDECRGWMVRDARWKYVHWLGYRPQLFDLEADPNEFVDLGGDRTHEAVRAQMHAKLVDWHASLKQRVTMDDAGVASRTDTHKDWGVFFGEW</sequence>
<dbReference type="Gene3D" id="3.40.720.10">
    <property type="entry name" value="Alkaline Phosphatase, subunit A"/>
    <property type="match status" value="1"/>
</dbReference>
<feature type="domain" description="Sulfatase N-terminal" evidence="3">
    <location>
        <begin position="137"/>
        <end position="383"/>
    </location>
</feature>
<protein>
    <submittedName>
        <fullName evidence="4">Sulfatase-like hydrolase/transferase</fullName>
    </submittedName>
</protein>
<evidence type="ECO:0000256" key="2">
    <source>
        <dbReference type="ARBA" id="ARBA00022801"/>
    </source>
</evidence>
<comment type="caution">
    <text evidence="4">The sequence shown here is derived from an EMBL/GenBank/DDBJ whole genome shotgun (WGS) entry which is preliminary data.</text>
</comment>
<dbReference type="EMBL" id="JAZHGC010000004">
    <property type="protein sequence ID" value="MEM5285374.1"/>
    <property type="molecule type" value="Genomic_DNA"/>
</dbReference>
<keyword evidence="5" id="KW-1185">Reference proteome</keyword>
<evidence type="ECO:0000313" key="5">
    <source>
        <dbReference type="Proteomes" id="UP001494588"/>
    </source>
</evidence>